<dbReference type="RefSeq" id="XP_033398797.1">
    <property type="nucleotide sequence ID" value="XM_033536806.1"/>
</dbReference>
<feature type="transmembrane region" description="Helical" evidence="1">
    <location>
        <begin position="139"/>
        <end position="162"/>
    </location>
</feature>
<protein>
    <recommendedName>
        <fullName evidence="4">MARVEL domain-containing protein</fullName>
    </recommendedName>
</protein>
<feature type="non-terminal residue" evidence="2">
    <location>
        <position position="172"/>
    </location>
</feature>
<feature type="transmembrane region" description="Helical" evidence="1">
    <location>
        <begin position="16"/>
        <end position="36"/>
    </location>
</feature>
<proteinExistence type="predicted"/>
<evidence type="ECO:0000313" key="2">
    <source>
        <dbReference type="EMBL" id="KAF2143085.1"/>
    </source>
</evidence>
<dbReference type="OrthoDB" id="5284712at2759"/>
<organism evidence="2 3">
    <name type="scientific">Aplosporella prunicola CBS 121167</name>
    <dbReference type="NCBI Taxonomy" id="1176127"/>
    <lineage>
        <taxon>Eukaryota</taxon>
        <taxon>Fungi</taxon>
        <taxon>Dikarya</taxon>
        <taxon>Ascomycota</taxon>
        <taxon>Pezizomycotina</taxon>
        <taxon>Dothideomycetes</taxon>
        <taxon>Dothideomycetes incertae sedis</taxon>
        <taxon>Botryosphaeriales</taxon>
        <taxon>Aplosporellaceae</taxon>
        <taxon>Aplosporella</taxon>
    </lineage>
</organism>
<evidence type="ECO:0000256" key="1">
    <source>
        <dbReference type="SAM" id="Phobius"/>
    </source>
</evidence>
<keyword evidence="1" id="KW-1133">Transmembrane helix</keyword>
<dbReference type="GeneID" id="54294302"/>
<dbReference type="EMBL" id="ML995483">
    <property type="protein sequence ID" value="KAF2143085.1"/>
    <property type="molecule type" value="Genomic_DNA"/>
</dbReference>
<dbReference type="PROSITE" id="PS51257">
    <property type="entry name" value="PROKAR_LIPOPROTEIN"/>
    <property type="match status" value="1"/>
</dbReference>
<keyword evidence="1" id="KW-0472">Membrane</keyword>
<accession>A0A6A6BIC4</accession>
<sequence length="172" mass="18924">MRASIPQAKIQKGKTAAHCIQSLLIFVAGCLTLAVLTKDGDNDGRTAYFFALCFVTVPALLYLVAFPMWSRTVRFVNAYAFAVIDIVYTVMWFAAFVAVATWNSEGIKQGAKDKDLDESDGNCTTFAHGPEMKCKLSEATVGIGVVICLLFVLTSIISVYYIRKYRETGQIP</sequence>
<evidence type="ECO:0000313" key="3">
    <source>
        <dbReference type="Proteomes" id="UP000799438"/>
    </source>
</evidence>
<reference evidence="2" key="1">
    <citation type="journal article" date="2020" name="Stud. Mycol.">
        <title>101 Dothideomycetes genomes: a test case for predicting lifestyles and emergence of pathogens.</title>
        <authorList>
            <person name="Haridas S."/>
            <person name="Albert R."/>
            <person name="Binder M."/>
            <person name="Bloem J."/>
            <person name="Labutti K."/>
            <person name="Salamov A."/>
            <person name="Andreopoulos B."/>
            <person name="Baker S."/>
            <person name="Barry K."/>
            <person name="Bills G."/>
            <person name="Bluhm B."/>
            <person name="Cannon C."/>
            <person name="Castanera R."/>
            <person name="Culley D."/>
            <person name="Daum C."/>
            <person name="Ezra D."/>
            <person name="Gonzalez J."/>
            <person name="Henrissat B."/>
            <person name="Kuo A."/>
            <person name="Liang C."/>
            <person name="Lipzen A."/>
            <person name="Lutzoni F."/>
            <person name="Magnuson J."/>
            <person name="Mondo S."/>
            <person name="Nolan M."/>
            <person name="Ohm R."/>
            <person name="Pangilinan J."/>
            <person name="Park H.-J."/>
            <person name="Ramirez L."/>
            <person name="Alfaro M."/>
            <person name="Sun H."/>
            <person name="Tritt A."/>
            <person name="Yoshinaga Y."/>
            <person name="Zwiers L.-H."/>
            <person name="Turgeon B."/>
            <person name="Goodwin S."/>
            <person name="Spatafora J."/>
            <person name="Crous P."/>
            <person name="Grigoriev I."/>
        </authorList>
    </citation>
    <scope>NUCLEOTIDE SEQUENCE</scope>
    <source>
        <strain evidence="2">CBS 121167</strain>
    </source>
</reference>
<dbReference type="AlphaFoldDB" id="A0A6A6BIC4"/>
<dbReference type="Proteomes" id="UP000799438">
    <property type="component" value="Unassembled WGS sequence"/>
</dbReference>
<keyword evidence="3" id="KW-1185">Reference proteome</keyword>
<name>A0A6A6BIC4_9PEZI</name>
<keyword evidence="1" id="KW-0812">Transmembrane</keyword>
<dbReference type="PANTHER" id="PTHR37451">
    <property type="entry name" value="MARVEL DOMAIN"/>
    <property type="match status" value="1"/>
</dbReference>
<feature type="transmembrane region" description="Helical" evidence="1">
    <location>
        <begin position="78"/>
        <end position="102"/>
    </location>
</feature>
<dbReference type="PANTHER" id="PTHR37451:SF3">
    <property type="entry name" value="MARVEL DOMAIN-CONTAINING PROTEIN"/>
    <property type="match status" value="1"/>
</dbReference>
<gene>
    <name evidence="2" type="ORF">K452DRAFT_226124</name>
</gene>
<evidence type="ECO:0008006" key="4">
    <source>
        <dbReference type="Google" id="ProtNLM"/>
    </source>
</evidence>
<feature type="transmembrane region" description="Helical" evidence="1">
    <location>
        <begin position="48"/>
        <end position="66"/>
    </location>
</feature>